<dbReference type="Proteomes" id="UP000471501">
    <property type="component" value="Unassembled WGS sequence"/>
</dbReference>
<comment type="caution">
    <text evidence="1">The sequence shown here is derived from an EMBL/GenBank/DDBJ whole genome shotgun (WGS) entry which is preliminary data.</text>
</comment>
<evidence type="ECO:0000313" key="1">
    <source>
        <dbReference type="EMBL" id="MWB93681.1"/>
    </source>
</evidence>
<protein>
    <submittedName>
        <fullName evidence="1">Uncharacterized protein</fullName>
    </submittedName>
</protein>
<organism evidence="1 2">
    <name type="scientific">Flavobacterium hydrocarbonoxydans</name>
    <dbReference type="NCBI Taxonomy" id="2683249"/>
    <lineage>
        <taxon>Bacteria</taxon>
        <taxon>Pseudomonadati</taxon>
        <taxon>Bacteroidota</taxon>
        <taxon>Flavobacteriia</taxon>
        <taxon>Flavobacteriales</taxon>
        <taxon>Flavobacteriaceae</taxon>
        <taxon>Flavobacterium</taxon>
    </lineage>
</organism>
<dbReference type="EMBL" id="WSTB01000002">
    <property type="protein sequence ID" value="MWB93681.1"/>
    <property type="molecule type" value="Genomic_DNA"/>
</dbReference>
<proteinExistence type="predicted"/>
<sequence>MPIDNLSAQHFTLAEKQGFLTSLDAMEKQVASKLKNLTPDERSRYGSINEQNKLFVNKVKDYRATSPSLCSPDIDWAEFQNDMDSRDFLQNAIARLESLLQSIKNNKILHDYDCYQVALTEYEYSKYRLGTKSTGFEVKVNELAQFFTRSKSITASARTEETE</sequence>
<reference evidence="1 2" key="1">
    <citation type="submission" date="2019-12" db="EMBL/GenBank/DDBJ databases">
        <authorList>
            <person name="Kim Y.S."/>
        </authorList>
    </citation>
    <scope>NUCLEOTIDE SEQUENCE [LARGE SCALE GENOMIC DNA]</scope>
    <source>
        <strain evidence="1 2">GA093</strain>
    </source>
</reference>
<accession>A0A6I4NHN4</accession>
<gene>
    <name evidence="1" type="ORF">GON26_04870</name>
</gene>
<name>A0A6I4NHN4_9FLAO</name>
<dbReference type="RefSeq" id="WP_160373603.1">
    <property type="nucleotide sequence ID" value="NZ_WSTB01000002.1"/>
</dbReference>
<evidence type="ECO:0000313" key="2">
    <source>
        <dbReference type="Proteomes" id="UP000471501"/>
    </source>
</evidence>
<dbReference type="AlphaFoldDB" id="A0A6I4NHN4"/>
<keyword evidence="2" id="KW-1185">Reference proteome</keyword>